<feature type="region of interest" description="Disordered" evidence="1">
    <location>
        <begin position="21"/>
        <end position="40"/>
    </location>
</feature>
<dbReference type="AlphaFoldDB" id="A0A3M6CHI1"/>
<protein>
    <recommendedName>
        <fullName evidence="4">Site-specific recombinase, phage integrase family</fullName>
    </recommendedName>
</protein>
<organism evidence="2 3">
    <name type="scientific">Pseudomonas syringae pv. maculicola</name>
    <dbReference type="NCBI Taxonomy" id="59511"/>
    <lineage>
        <taxon>Bacteria</taxon>
        <taxon>Pseudomonadati</taxon>
        <taxon>Pseudomonadota</taxon>
        <taxon>Gammaproteobacteria</taxon>
        <taxon>Pseudomonadales</taxon>
        <taxon>Pseudomonadaceae</taxon>
        <taxon>Pseudomonas</taxon>
    </lineage>
</organism>
<evidence type="ECO:0008006" key="4">
    <source>
        <dbReference type="Google" id="ProtNLM"/>
    </source>
</evidence>
<dbReference type="EMBL" id="RBUQ01000028">
    <property type="protein sequence ID" value="RMV43197.1"/>
    <property type="molecule type" value="Genomic_DNA"/>
</dbReference>
<evidence type="ECO:0000313" key="3">
    <source>
        <dbReference type="Proteomes" id="UP000271631"/>
    </source>
</evidence>
<gene>
    <name evidence="2" type="ORF">ALP13_102621</name>
</gene>
<comment type="caution">
    <text evidence="2">The sequence shown here is derived from an EMBL/GenBank/DDBJ whole genome shotgun (WGS) entry which is preliminary data.</text>
</comment>
<evidence type="ECO:0000256" key="1">
    <source>
        <dbReference type="SAM" id="MobiDB-lite"/>
    </source>
</evidence>
<dbReference type="Proteomes" id="UP000271631">
    <property type="component" value="Unassembled WGS sequence"/>
</dbReference>
<proteinExistence type="predicted"/>
<evidence type="ECO:0000313" key="2">
    <source>
        <dbReference type="EMBL" id="RMV43197.1"/>
    </source>
</evidence>
<name>A0A3M6CHI1_PSEYM</name>
<accession>A0A3M6CHI1</accession>
<sequence>MLLLWLTHTAGLRVTELAQLETSPLPPSNQSRSKNAMVAG</sequence>
<reference evidence="2 3" key="1">
    <citation type="submission" date="2018-08" db="EMBL/GenBank/DDBJ databases">
        <title>Recombination of ecologically and evolutionarily significant loci maintains genetic cohesion in the Pseudomonas syringae species complex.</title>
        <authorList>
            <person name="Dillon M."/>
            <person name="Thakur S."/>
            <person name="Almeida R.N.D."/>
            <person name="Weir B.S."/>
            <person name="Guttman D.S."/>
        </authorList>
    </citation>
    <scope>NUCLEOTIDE SEQUENCE [LARGE SCALE GENOMIC DNA]</scope>
    <source>
        <strain evidence="2 3">ICMP 11281</strain>
    </source>
</reference>